<dbReference type="NCBIfam" id="TIGR00338">
    <property type="entry name" value="serB"/>
    <property type="match status" value="1"/>
</dbReference>
<dbReference type="SFLD" id="SFLDS00003">
    <property type="entry name" value="Haloacid_Dehalogenase"/>
    <property type="match status" value="1"/>
</dbReference>
<keyword evidence="10" id="KW-0718">Serine biosynthesis</keyword>
<dbReference type="NCBIfam" id="TIGR01488">
    <property type="entry name" value="HAD-SF-IB"/>
    <property type="match status" value="1"/>
</dbReference>
<organism evidence="17 18">
    <name type="scientific">Nitrococcus mobilis Nb-231</name>
    <dbReference type="NCBI Taxonomy" id="314278"/>
    <lineage>
        <taxon>Bacteria</taxon>
        <taxon>Pseudomonadati</taxon>
        <taxon>Pseudomonadota</taxon>
        <taxon>Gammaproteobacteria</taxon>
        <taxon>Chromatiales</taxon>
        <taxon>Ectothiorhodospiraceae</taxon>
        <taxon>Nitrococcus</taxon>
    </lineage>
</organism>
<dbReference type="Pfam" id="PF12710">
    <property type="entry name" value="HAD"/>
    <property type="match status" value="1"/>
</dbReference>
<comment type="catalytic activity">
    <reaction evidence="13">
        <text>O-phospho-D-serine + H2O = D-serine + phosphate</text>
        <dbReference type="Rhea" id="RHEA:24873"/>
        <dbReference type="ChEBI" id="CHEBI:15377"/>
        <dbReference type="ChEBI" id="CHEBI:35247"/>
        <dbReference type="ChEBI" id="CHEBI:43474"/>
        <dbReference type="ChEBI" id="CHEBI:58680"/>
        <dbReference type="EC" id="3.1.3.3"/>
    </reaction>
</comment>
<dbReference type="AlphaFoldDB" id="A4BQ81"/>
<dbReference type="Proteomes" id="UP000003374">
    <property type="component" value="Unassembled WGS sequence"/>
</dbReference>
<evidence type="ECO:0000256" key="2">
    <source>
        <dbReference type="ARBA" id="ARBA00005135"/>
    </source>
</evidence>
<dbReference type="InterPro" id="IPR001763">
    <property type="entry name" value="Rhodanese-like_dom"/>
</dbReference>
<dbReference type="InterPro" id="IPR004469">
    <property type="entry name" value="PSP"/>
</dbReference>
<dbReference type="InterPro" id="IPR050582">
    <property type="entry name" value="HAD-like_SerB"/>
</dbReference>
<feature type="active site" description="Proton donor" evidence="14">
    <location>
        <position position="199"/>
    </location>
</feature>
<feature type="domain" description="Rhodanese" evidence="15">
    <location>
        <begin position="267"/>
        <end position="299"/>
    </location>
</feature>
<feature type="active site" description="Nucleophile" evidence="14">
    <location>
        <position position="197"/>
    </location>
</feature>
<dbReference type="CDD" id="cd07500">
    <property type="entry name" value="HAD_PSP"/>
    <property type="match status" value="1"/>
</dbReference>
<dbReference type="Gene3D" id="3.30.70.260">
    <property type="match status" value="2"/>
</dbReference>
<keyword evidence="8" id="KW-0378">Hydrolase</keyword>
<comment type="similarity">
    <text evidence="3">Belongs to the HAD-like hydrolase superfamily. SerB family.</text>
</comment>
<dbReference type="CDD" id="cd04870">
    <property type="entry name" value="ACT_PSP_1"/>
    <property type="match status" value="1"/>
</dbReference>
<dbReference type="EMBL" id="AAOF01000004">
    <property type="protein sequence ID" value="EAR22236.1"/>
    <property type="molecule type" value="Genomic_DNA"/>
</dbReference>
<sequence length="405" mass="44015">MSEIVQISVSGQSKSGLTSSLLNILAVHGVPMLDVGQAMIHDTMVLVILAQLPSPDGAAPVLKDLLFEIHRQGLQAHFTPINQVPHGPWLGSEAHPRHIVTLLGRSVSAEQIARIAQVITENALHIEDIVRLSGPGSLHTAEDGAGRACIELTLRGQPLDLDAMKAAFVTLSEALDVDISFQADDFYRRNRRLVVFDMDSTLIRQEVIDELAYEAGVGAEVSRITEAGMRGEQDFKESLRQRVALLEGLPETVLARVAERLTLTEGAQRLLQTLRKLGYKTAVISGGFAYFGHYLQRSLPLDYVYANEPEIRDGCLTGRVVGEIIDGEKKAQLLCTIAQREGIELEQVIAVGDGANDLPMLKLAGLGIAFHAKPMVQKSARQAISTIGLDGILYLMGMKDADNPH</sequence>
<evidence type="ECO:0000313" key="17">
    <source>
        <dbReference type="EMBL" id="EAR22236.1"/>
    </source>
</evidence>
<keyword evidence="6" id="KW-0028">Amino-acid biosynthesis</keyword>
<feature type="domain" description="ACT" evidence="16">
    <location>
        <begin position="6"/>
        <end position="86"/>
    </location>
</feature>
<dbReference type="PROSITE" id="PS51671">
    <property type="entry name" value="ACT"/>
    <property type="match status" value="1"/>
</dbReference>
<dbReference type="SFLD" id="SFLDG01136">
    <property type="entry name" value="C1.6:_Phosphoserine_Phosphatas"/>
    <property type="match status" value="1"/>
</dbReference>
<dbReference type="HOGENOM" id="CLU_036368_0_0_6"/>
<dbReference type="Pfam" id="PF13740">
    <property type="entry name" value="ACT_6"/>
    <property type="match status" value="1"/>
</dbReference>
<comment type="catalytic activity">
    <reaction evidence="12">
        <text>O-phospho-L-serine + H2O = L-serine + phosphate</text>
        <dbReference type="Rhea" id="RHEA:21208"/>
        <dbReference type="ChEBI" id="CHEBI:15377"/>
        <dbReference type="ChEBI" id="CHEBI:33384"/>
        <dbReference type="ChEBI" id="CHEBI:43474"/>
        <dbReference type="ChEBI" id="CHEBI:57524"/>
        <dbReference type="EC" id="3.1.3.3"/>
    </reaction>
</comment>
<protein>
    <recommendedName>
        <fullName evidence="5">Phosphoserine phosphatase</fullName>
        <ecNumber evidence="4">3.1.3.3</ecNumber>
    </recommendedName>
    <alternativeName>
        <fullName evidence="11">O-phosphoserine phosphohydrolase</fullName>
    </alternativeName>
</protein>
<dbReference type="SFLD" id="SFLDF00029">
    <property type="entry name" value="phosphoserine_phosphatase"/>
    <property type="match status" value="1"/>
</dbReference>
<dbReference type="PROSITE" id="PS50206">
    <property type="entry name" value="RHODANESE_3"/>
    <property type="match status" value="1"/>
</dbReference>
<dbReference type="InterPro" id="IPR023214">
    <property type="entry name" value="HAD_sf"/>
</dbReference>
<evidence type="ECO:0000256" key="8">
    <source>
        <dbReference type="ARBA" id="ARBA00022801"/>
    </source>
</evidence>
<evidence type="ECO:0000256" key="14">
    <source>
        <dbReference type="PIRSR" id="PIRSR604469-1"/>
    </source>
</evidence>
<comment type="cofactor">
    <cofactor evidence="1">
        <name>Mg(2+)</name>
        <dbReference type="ChEBI" id="CHEBI:18420"/>
    </cofactor>
</comment>
<evidence type="ECO:0000259" key="16">
    <source>
        <dbReference type="PROSITE" id="PS51671"/>
    </source>
</evidence>
<evidence type="ECO:0000256" key="5">
    <source>
        <dbReference type="ARBA" id="ARBA00015196"/>
    </source>
</evidence>
<evidence type="ECO:0000313" key="18">
    <source>
        <dbReference type="Proteomes" id="UP000003374"/>
    </source>
</evidence>
<evidence type="ECO:0000256" key="4">
    <source>
        <dbReference type="ARBA" id="ARBA00012640"/>
    </source>
</evidence>
<proteinExistence type="inferred from homology"/>
<dbReference type="GO" id="GO:0006564">
    <property type="term" value="P:L-serine biosynthetic process"/>
    <property type="evidence" value="ECO:0007669"/>
    <property type="project" value="UniProtKB-KW"/>
</dbReference>
<dbReference type="PANTHER" id="PTHR43344:SF2">
    <property type="entry name" value="PHOSPHOSERINE PHOSPHATASE"/>
    <property type="match status" value="1"/>
</dbReference>
<evidence type="ECO:0000259" key="15">
    <source>
        <dbReference type="PROSITE" id="PS50206"/>
    </source>
</evidence>
<comment type="caution">
    <text evidence="17">The sequence shown here is derived from an EMBL/GenBank/DDBJ whole genome shotgun (WGS) entry which is preliminary data.</text>
</comment>
<dbReference type="Gene3D" id="3.40.50.1000">
    <property type="entry name" value="HAD superfamily/HAD-like"/>
    <property type="match status" value="1"/>
</dbReference>
<dbReference type="GO" id="GO:0036424">
    <property type="term" value="F:L-phosphoserine phosphatase activity"/>
    <property type="evidence" value="ECO:0007669"/>
    <property type="project" value="InterPro"/>
</dbReference>
<evidence type="ECO:0000256" key="10">
    <source>
        <dbReference type="ARBA" id="ARBA00023299"/>
    </source>
</evidence>
<name>A4BQ81_9GAMM</name>
<dbReference type="eggNOG" id="COG3830">
    <property type="taxonomic scope" value="Bacteria"/>
</dbReference>
<dbReference type="RefSeq" id="WP_005000246.1">
    <property type="nucleotide sequence ID" value="NZ_CH672427.1"/>
</dbReference>
<dbReference type="SFLD" id="SFLDG01137">
    <property type="entry name" value="C1.6.1:_Phosphoserine_Phosphat"/>
    <property type="match status" value="1"/>
</dbReference>
<keyword evidence="18" id="KW-1185">Reference proteome</keyword>
<dbReference type="GO" id="GO:0005737">
    <property type="term" value="C:cytoplasm"/>
    <property type="evidence" value="ECO:0007669"/>
    <property type="project" value="TreeGrafter"/>
</dbReference>
<dbReference type="InterPro" id="IPR045865">
    <property type="entry name" value="ACT-like_dom_sf"/>
</dbReference>
<evidence type="ECO:0000256" key="11">
    <source>
        <dbReference type="ARBA" id="ARBA00031693"/>
    </source>
</evidence>
<dbReference type="OrthoDB" id="9792539at2"/>
<dbReference type="EC" id="3.1.3.3" evidence="4"/>
<evidence type="ECO:0000256" key="3">
    <source>
        <dbReference type="ARBA" id="ARBA00009184"/>
    </source>
</evidence>
<evidence type="ECO:0000256" key="7">
    <source>
        <dbReference type="ARBA" id="ARBA00022723"/>
    </source>
</evidence>
<dbReference type="InterPro" id="IPR002912">
    <property type="entry name" value="ACT_dom"/>
</dbReference>
<dbReference type="PANTHER" id="PTHR43344">
    <property type="entry name" value="PHOSPHOSERINE PHOSPHATASE"/>
    <property type="match status" value="1"/>
</dbReference>
<keyword evidence="7" id="KW-0479">Metal-binding</keyword>
<dbReference type="STRING" id="314278.NB231_04985"/>
<keyword evidence="9" id="KW-0460">Magnesium</keyword>
<dbReference type="UniPathway" id="UPA00135">
    <property type="reaction ID" value="UER00198"/>
</dbReference>
<dbReference type="eggNOG" id="COG0560">
    <property type="taxonomic scope" value="Bacteria"/>
</dbReference>
<dbReference type="SUPFAM" id="SSF56784">
    <property type="entry name" value="HAD-like"/>
    <property type="match status" value="1"/>
</dbReference>
<reference evidence="17 18" key="1">
    <citation type="submission" date="2006-02" db="EMBL/GenBank/DDBJ databases">
        <authorList>
            <person name="Waterbury J."/>
            <person name="Ferriera S."/>
            <person name="Johnson J."/>
            <person name="Kravitz S."/>
            <person name="Halpern A."/>
            <person name="Remington K."/>
            <person name="Beeson K."/>
            <person name="Tran B."/>
            <person name="Rogers Y.-H."/>
            <person name="Friedman R."/>
            <person name="Venter J.C."/>
        </authorList>
    </citation>
    <scope>NUCLEOTIDE SEQUENCE [LARGE SCALE GENOMIC DNA]</scope>
    <source>
        <strain evidence="17 18">Nb-231</strain>
    </source>
</reference>
<dbReference type="SUPFAM" id="SSF55021">
    <property type="entry name" value="ACT-like"/>
    <property type="match status" value="1"/>
</dbReference>
<evidence type="ECO:0000256" key="9">
    <source>
        <dbReference type="ARBA" id="ARBA00022842"/>
    </source>
</evidence>
<evidence type="ECO:0000256" key="1">
    <source>
        <dbReference type="ARBA" id="ARBA00001946"/>
    </source>
</evidence>
<dbReference type="CDD" id="cd04871">
    <property type="entry name" value="ACT_PSP_2"/>
    <property type="match status" value="1"/>
</dbReference>
<evidence type="ECO:0000256" key="13">
    <source>
        <dbReference type="ARBA" id="ARBA00048523"/>
    </source>
</evidence>
<evidence type="ECO:0000256" key="12">
    <source>
        <dbReference type="ARBA" id="ARBA00048138"/>
    </source>
</evidence>
<accession>A4BQ81</accession>
<gene>
    <name evidence="17" type="ORF">NB231_04985</name>
</gene>
<comment type="pathway">
    <text evidence="2">Amino-acid biosynthesis; L-serine biosynthesis; L-serine from 3-phospho-D-glycerate: step 3/3.</text>
</comment>
<dbReference type="GO" id="GO:0000287">
    <property type="term" value="F:magnesium ion binding"/>
    <property type="evidence" value="ECO:0007669"/>
    <property type="project" value="TreeGrafter"/>
</dbReference>
<dbReference type="InterPro" id="IPR036412">
    <property type="entry name" value="HAD-like_sf"/>
</dbReference>
<evidence type="ECO:0000256" key="6">
    <source>
        <dbReference type="ARBA" id="ARBA00022605"/>
    </source>
</evidence>